<evidence type="ECO:0000256" key="3">
    <source>
        <dbReference type="ARBA" id="ARBA00022741"/>
    </source>
</evidence>
<gene>
    <name evidence="7" type="ORF">EVOR1521_LOCUS21237</name>
</gene>
<dbReference type="Pfam" id="PF03372">
    <property type="entry name" value="Exo_endo_phos"/>
    <property type="match status" value="1"/>
</dbReference>
<dbReference type="PANTHER" id="PTHR12121">
    <property type="entry name" value="CARBON CATABOLITE REPRESSOR PROTEIN 4"/>
    <property type="match status" value="1"/>
</dbReference>
<feature type="domain" description="Endonuclease/exonuclease/phosphatase" evidence="6">
    <location>
        <begin position="220"/>
        <end position="473"/>
    </location>
</feature>
<organism evidence="7 8">
    <name type="scientific">Effrenium voratum</name>
    <dbReference type="NCBI Taxonomy" id="2562239"/>
    <lineage>
        <taxon>Eukaryota</taxon>
        <taxon>Sar</taxon>
        <taxon>Alveolata</taxon>
        <taxon>Dinophyceae</taxon>
        <taxon>Suessiales</taxon>
        <taxon>Symbiodiniaceae</taxon>
        <taxon>Effrenium</taxon>
    </lineage>
</organism>
<sequence>MKFPQDGSFRQFDRPRSQLLSKVLQRMSLTLQKGPKTKAKKSQGRKASALPEELPEARLADARGEAIPMDLTLAEATRRSPALLEICGLLYRVRLNRPRVQEVTCRGTPYVGLRLVPTCDDANVRWEWHCGQRVETTRSFTPTEADIGKPLKVIARPLLAEDARTSQLLGLDEEEAAASWDFPEPVARPLPRALKRPEEMARQRSSWQSSQDGQACFRVLTYNMLADAYRRHWDQLFPYCKPETLRPERRLQLCQQEVQSFDADIAALQEVDAAWFKEYWKPQFEMDGYRCVFTKKASDSVEGCLLLVKDEAFEVLELEELPLCERPRSGVIQVDGSEAVSLPSADSAVGALMGRLPDLEDIFPRLGTVAQLALLRSRKDTSRLILVCNTHLYFAGFARHIRVLQVALILEEAELISKTVEEKLGRRPALLFLGDLNSEPGTAAVTLLQEGRVSAAHPDWARCATFRWGHGSSRRAAREMLEAMRSPRREEAYAALAEKDGFETLRSCMERLQRIRSCLVTLGIHVEGEEDDEEDEPPGQADQALPLDASPWDALAGLLASKQTFKTSTAVACAQLALDTGLKLEPVLELCEDDLAAAKAATQDLAQVVKQKTEIAVEQQRAVAKKLEEESEEGPALAGLGLQLESPFPPLTSALNAEFTNFVGGYEACLDWILYDEQTFEKAIKSRGGGNRFAIHKLSKRLLAVDVPDPVRRAVNLEGQTAATRFEAAGYSLGVLWQVLGVGKNGALLLADLACGWRRSGCEFLRKACTLEKSGRTHQVANATPALRGFSGMFASVLADDLKISKTFEGAFAPSIEEAAKRFVGTLFTWTPPETKAEQQAATDPHFGLVMGLAVPDADEEDDALDAETFADDVAQLSHTIEDLSRSLRLEHLQKNRDAKIAAKAEAARREKEAELRRARRKEQMARDPKRKVALRLEQGRHALSKATTPVSGAQEVPLVPFHSDGCGVSNKAPVPIVDVLKIQPGRPAKLRGPGPSSERPDLRSEELRAVLSATKTVGSGWVKYSASTCQELALATAEEPTVPLASELAVILGQLGLKEMAQIKDAVRRAQEFAEQADDGVRLDLWREADVILVGPSRTGKTTLAKYLAKLGLRAANYPLVPGEGIPPELAEIGHSKVALLTTEAKALQSIRQGRMTKRLGVAASNYAALGQIREELNWVKCFYMQKFPNFPVVNTAKCSIAKAAAIVLSHLQLVQLDEETTVRLVDSVSILVQGSA</sequence>
<keyword evidence="1" id="KW-0723">Serine/threonine-protein kinase</keyword>
<keyword evidence="8" id="KW-1185">Reference proteome</keyword>
<name>A0AA36J282_9DINO</name>
<evidence type="ECO:0000256" key="4">
    <source>
        <dbReference type="ARBA" id="ARBA00022777"/>
    </source>
</evidence>
<evidence type="ECO:0000256" key="5">
    <source>
        <dbReference type="SAM" id="MobiDB-lite"/>
    </source>
</evidence>
<protein>
    <recommendedName>
        <fullName evidence="6">Endonuclease/exonuclease/phosphatase domain-containing protein</fullName>
    </recommendedName>
</protein>
<dbReference type="Proteomes" id="UP001178507">
    <property type="component" value="Unassembled WGS sequence"/>
</dbReference>
<dbReference type="GO" id="GO:0000175">
    <property type="term" value="F:3'-5'-RNA exonuclease activity"/>
    <property type="evidence" value="ECO:0007669"/>
    <property type="project" value="TreeGrafter"/>
</dbReference>
<dbReference type="InterPro" id="IPR036691">
    <property type="entry name" value="Endo/exonu/phosph_ase_sf"/>
</dbReference>
<dbReference type="GO" id="GO:0005524">
    <property type="term" value="F:ATP binding"/>
    <property type="evidence" value="ECO:0007669"/>
    <property type="project" value="InterPro"/>
</dbReference>
<comment type="caution">
    <text evidence="7">The sequence shown here is derived from an EMBL/GenBank/DDBJ whole genome shotgun (WGS) entry which is preliminary data.</text>
</comment>
<dbReference type="PANTHER" id="PTHR12121:SF37">
    <property type="entry name" value="2',5'-PHOSPHODIESTERASE 12"/>
    <property type="match status" value="1"/>
</dbReference>
<feature type="compositionally biased region" description="Basic residues" evidence="5">
    <location>
        <begin position="35"/>
        <end position="44"/>
    </location>
</feature>
<dbReference type="AlphaFoldDB" id="A0AA36J282"/>
<evidence type="ECO:0000313" key="7">
    <source>
        <dbReference type="EMBL" id="CAJ1397168.1"/>
    </source>
</evidence>
<dbReference type="InterPro" id="IPR050410">
    <property type="entry name" value="CCR4/nocturin_mRNA_transcr"/>
</dbReference>
<dbReference type="InterPro" id="IPR005135">
    <property type="entry name" value="Endo/exonuclease/phosphatase"/>
</dbReference>
<dbReference type="GO" id="GO:0000288">
    <property type="term" value="P:nuclear-transcribed mRNA catabolic process, deadenylation-dependent decay"/>
    <property type="evidence" value="ECO:0007669"/>
    <property type="project" value="TreeGrafter"/>
</dbReference>
<keyword evidence="4" id="KW-0418">Kinase</keyword>
<dbReference type="Pfam" id="PF03618">
    <property type="entry name" value="Kinase-PPPase"/>
    <property type="match status" value="1"/>
</dbReference>
<evidence type="ECO:0000256" key="1">
    <source>
        <dbReference type="ARBA" id="ARBA00022527"/>
    </source>
</evidence>
<dbReference type="GO" id="GO:0005739">
    <property type="term" value="C:mitochondrion"/>
    <property type="evidence" value="ECO:0007669"/>
    <property type="project" value="TreeGrafter"/>
</dbReference>
<reference evidence="7" key="1">
    <citation type="submission" date="2023-08" db="EMBL/GenBank/DDBJ databases">
        <authorList>
            <person name="Chen Y."/>
            <person name="Shah S."/>
            <person name="Dougan E. K."/>
            <person name="Thang M."/>
            <person name="Chan C."/>
        </authorList>
    </citation>
    <scope>NUCLEOTIDE SEQUENCE</scope>
</reference>
<evidence type="ECO:0000259" key="6">
    <source>
        <dbReference type="Pfam" id="PF03372"/>
    </source>
</evidence>
<dbReference type="SUPFAM" id="SSF56219">
    <property type="entry name" value="DNase I-like"/>
    <property type="match status" value="1"/>
</dbReference>
<dbReference type="InterPro" id="IPR027417">
    <property type="entry name" value="P-loop_NTPase"/>
</dbReference>
<feature type="region of interest" description="Disordered" evidence="5">
    <location>
        <begin position="31"/>
        <end position="52"/>
    </location>
</feature>
<dbReference type="SUPFAM" id="SSF52540">
    <property type="entry name" value="P-loop containing nucleoside triphosphate hydrolases"/>
    <property type="match status" value="1"/>
</dbReference>
<evidence type="ECO:0000256" key="2">
    <source>
        <dbReference type="ARBA" id="ARBA00022679"/>
    </source>
</evidence>
<dbReference type="Gene3D" id="3.60.10.10">
    <property type="entry name" value="Endonuclease/exonuclease/phosphatase"/>
    <property type="match status" value="1"/>
</dbReference>
<dbReference type="GO" id="GO:0004674">
    <property type="term" value="F:protein serine/threonine kinase activity"/>
    <property type="evidence" value="ECO:0007669"/>
    <property type="project" value="UniProtKB-KW"/>
</dbReference>
<dbReference type="InterPro" id="IPR005177">
    <property type="entry name" value="Kinase-pyrophosphorylase"/>
</dbReference>
<keyword evidence="2" id="KW-0808">Transferase</keyword>
<accession>A0AA36J282</accession>
<keyword evidence="3" id="KW-0547">Nucleotide-binding</keyword>
<evidence type="ECO:0000313" key="8">
    <source>
        <dbReference type="Proteomes" id="UP001178507"/>
    </source>
</evidence>
<proteinExistence type="predicted"/>
<dbReference type="EMBL" id="CAUJNA010003257">
    <property type="protein sequence ID" value="CAJ1397168.1"/>
    <property type="molecule type" value="Genomic_DNA"/>
</dbReference>